<evidence type="ECO:0000313" key="3">
    <source>
        <dbReference type="Proteomes" id="UP001207116"/>
    </source>
</evidence>
<reference evidence="2" key="1">
    <citation type="submission" date="2022-11" db="EMBL/GenBank/DDBJ databases">
        <title>The characterization of three novel Bacteroidetes species and genomic analysis of their roles in tidal elemental geochemical cycles.</title>
        <authorList>
            <person name="Ma K.-J."/>
        </authorList>
    </citation>
    <scope>NUCLEOTIDE SEQUENCE</scope>
    <source>
        <strain evidence="2">M415</strain>
    </source>
</reference>
<protein>
    <submittedName>
        <fullName evidence="2">YaiO family outer membrane beta-barrel protein</fullName>
    </submittedName>
</protein>
<evidence type="ECO:0000259" key="1">
    <source>
        <dbReference type="Pfam" id="PF19413"/>
    </source>
</evidence>
<dbReference type="NCBIfam" id="TIGR04390">
    <property type="entry name" value="OMP_YaiO_dom"/>
    <property type="match status" value="1"/>
</dbReference>
<gene>
    <name evidence="2" type="ORF">OO016_08225</name>
</gene>
<dbReference type="InterPro" id="IPR011990">
    <property type="entry name" value="TPR-like_helical_dom_sf"/>
</dbReference>
<sequence>MKNWVYIIITVMFSCFGLIAQEYAFDGDPDKSFSIAREMAFSGDHQGARDTLQSILKTYPEYTDVRSLLAKTYTWDGAYSEARAQFNRITSRERENREVWMAAVKNEIYAENEHIALGLVNKALVYLPDEATLISLKSDIIHRMKRKQKAASIRSEAEKETDVNIAKNSMEFGNAVDVFDAFYEPMVYASVAYTRQTKIGKLIPRINYSNRFNTNGLQYEIDVYPRLSKKLHGYINYGYSADVIYPTHRAGAELYLNLPSALELSAGMRYLGFTNSSTTILTGSVGLYRGDYYFSLRPYITPTNRQTGFSGNLLGRKYLRNKYHYLGVNLGIGYAPELRQLSANNILLAETLFFIESQQLLLEYQFTSRDEAHRYRANLGITRQEYVPSPGNFFWALSAGMTYQVAF</sequence>
<comment type="caution">
    <text evidence="2">The sequence shown here is derived from an EMBL/GenBank/DDBJ whole genome shotgun (WGS) entry which is preliminary data.</text>
</comment>
<dbReference type="Proteomes" id="UP001207116">
    <property type="component" value="Unassembled WGS sequence"/>
</dbReference>
<dbReference type="RefSeq" id="WP_266012317.1">
    <property type="nucleotide sequence ID" value="NZ_JAPFQP010000002.1"/>
</dbReference>
<dbReference type="Pfam" id="PF14559">
    <property type="entry name" value="TPR_19"/>
    <property type="match status" value="1"/>
</dbReference>
<organism evidence="2 3">
    <name type="scientific">Lentiprolixibacter aurantiacus</name>
    <dbReference type="NCBI Taxonomy" id="2993939"/>
    <lineage>
        <taxon>Bacteria</taxon>
        <taxon>Pseudomonadati</taxon>
        <taxon>Bacteroidota</taxon>
        <taxon>Flavobacteriia</taxon>
        <taxon>Flavobacteriales</taxon>
        <taxon>Flavobacteriaceae</taxon>
        <taxon>Lentiprolixibacter</taxon>
    </lineage>
</organism>
<evidence type="ECO:0000313" key="2">
    <source>
        <dbReference type="EMBL" id="MCX2719585.1"/>
    </source>
</evidence>
<name>A0AAE3MKS9_9FLAO</name>
<proteinExistence type="predicted"/>
<dbReference type="Gene3D" id="1.25.40.10">
    <property type="entry name" value="Tetratricopeptide repeat domain"/>
    <property type="match status" value="1"/>
</dbReference>
<feature type="domain" description="YaiO beta-barrel" evidence="1">
    <location>
        <begin position="167"/>
        <end position="337"/>
    </location>
</feature>
<dbReference type="Pfam" id="PF19413">
    <property type="entry name" value="YaiO"/>
    <property type="match status" value="1"/>
</dbReference>
<dbReference type="SUPFAM" id="SSF48452">
    <property type="entry name" value="TPR-like"/>
    <property type="match status" value="1"/>
</dbReference>
<keyword evidence="3" id="KW-1185">Reference proteome</keyword>
<dbReference type="EMBL" id="JAPFQP010000002">
    <property type="protein sequence ID" value="MCX2719585.1"/>
    <property type="molecule type" value="Genomic_DNA"/>
</dbReference>
<dbReference type="InterPro" id="IPR030887">
    <property type="entry name" value="Beta-barrel_YaiO"/>
</dbReference>
<accession>A0AAE3MKS9</accession>
<dbReference type="PROSITE" id="PS51257">
    <property type="entry name" value="PROKAR_LIPOPROTEIN"/>
    <property type="match status" value="1"/>
</dbReference>
<dbReference type="AlphaFoldDB" id="A0AAE3MKS9"/>